<dbReference type="EMBL" id="QKWP01003381">
    <property type="protein sequence ID" value="RIB01021.1"/>
    <property type="molecule type" value="Genomic_DNA"/>
</dbReference>
<protein>
    <submittedName>
        <fullName evidence="1">Uncharacterized protein</fullName>
    </submittedName>
</protein>
<evidence type="ECO:0000313" key="2">
    <source>
        <dbReference type="Proteomes" id="UP000266673"/>
    </source>
</evidence>
<dbReference type="AlphaFoldDB" id="A0A397TUC2"/>
<comment type="caution">
    <text evidence="1">The sequence shown here is derived from an EMBL/GenBank/DDBJ whole genome shotgun (WGS) entry which is preliminary data.</text>
</comment>
<accession>A0A397TUC2</accession>
<sequence length="196" mass="22740">MDKSVIYVGLKITIIQIIIPDIARSLHISICDIDFETTYTDWELYGPSEILRTLSDLLAEVLPDSQTTFKNIEKVTTIPKHKRSYKCRHPSFIQEYFDKTVNSVENLTENLITHFRNVHRIVSENDKVDSKKELIDQLINLLMPFEEITQKFSGNTYVTLSRVIPKIKEIIFDLASEEPSSDDLFSKEDTIMIQKL</sequence>
<keyword evidence="2" id="KW-1185">Reference proteome</keyword>
<dbReference type="Proteomes" id="UP000266673">
    <property type="component" value="Unassembled WGS sequence"/>
</dbReference>
<name>A0A397TUC2_9GLOM</name>
<gene>
    <name evidence="1" type="ORF">C2G38_2232099</name>
</gene>
<dbReference type="OrthoDB" id="2437017at2759"/>
<proteinExistence type="predicted"/>
<reference evidence="1 2" key="1">
    <citation type="submission" date="2018-06" db="EMBL/GenBank/DDBJ databases">
        <title>Comparative genomics reveals the genomic features of Rhizophagus irregularis, R. cerebriforme, R. diaphanum and Gigaspora rosea, and their symbiotic lifestyle signature.</title>
        <authorList>
            <person name="Morin E."/>
            <person name="San Clemente H."/>
            <person name="Chen E.C.H."/>
            <person name="De La Providencia I."/>
            <person name="Hainaut M."/>
            <person name="Kuo A."/>
            <person name="Kohler A."/>
            <person name="Murat C."/>
            <person name="Tang N."/>
            <person name="Roy S."/>
            <person name="Loubradou J."/>
            <person name="Henrissat B."/>
            <person name="Grigoriev I.V."/>
            <person name="Corradi N."/>
            <person name="Roux C."/>
            <person name="Martin F.M."/>
        </authorList>
    </citation>
    <scope>NUCLEOTIDE SEQUENCE [LARGE SCALE GENOMIC DNA]</scope>
    <source>
        <strain evidence="1 2">DAOM 194757</strain>
    </source>
</reference>
<organism evidence="1 2">
    <name type="scientific">Gigaspora rosea</name>
    <dbReference type="NCBI Taxonomy" id="44941"/>
    <lineage>
        <taxon>Eukaryota</taxon>
        <taxon>Fungi</taxon>
        <taxon>Fungi incertae sedis</taxon>
        <taxon>Mucoromycota</taxon>
        <taxon>Glomeromycotina</taxon>
        <taxon>Glomeromycetes</taxon>
        <taxon>Diversisporales</taxon>
        <taxon>Gigasporaceae</taxon>
        <taxon>Gigaspora</taxon>
    </lineage>
</organism>
<evidence type="ECO:0000313" key="1">
    <source>
        <dbReference type="EMBL" id="RIB01021.1"/>
    </source>
</evidence>